<dbReference type="InterPro" id="IPR012334">
    <property type="entry name" value="Pectin_lyas_fold"/>
</dbReference>
<dbReference type="InterPro" id="IPR045032">
    <property type="entry name" value="PEL"/>
</dbReference>
<comment type="similarity">
    <text evidence="2">Belongs to the polysaccharide lyase 1 family.</text>
</comment>
<evidence type="ECO:0000259" key="4">
    <source>
        <dbReference type="SMART" id="SM00656"/>
    </source>
</evidence>
<comment type="caution">
    <text evidence="5">The sequence shown here is derived from an EMBL/GenBank/DDBJ whole genome shotgun (WGS) entry which is preliminary data.</text>
</comment>
<dbReference type="AlphaFoldDB" id="A0A931FXP3"/>
<feature type="signal peptide" evidence="3">
    <location>
        <begin position="1"/>
        <end position="26"/>
    </location>
</feature>
<name>A0A931FXP3_9ACTN</name>
<dbReference type="Gene3D" id="2.160.20.10">
    <property type="entry name" value="Single-stranded right-handed beta-helix, Pectin lyase-like"/>
    <property type="match status" value="1"/>
</dbReference>
<sequence>MRTALAATAGLVLAAGIAIIPATASAAVPAAARQVLPANDGWAAATTGTTGGAAADDAHVFVVRNRAELAAALAGGTDPTPRIVLVAGTIRANTDDQNQPLTCADYADPAYSLDQYLATYEPAVWGRAARPSGPLEEARVRSARNQAARINLRVGANTTIFGLPNARLVGANLLIQNVDNVIVRNLRLEDAADCFPAWDPTDGSAGNWNSAYDLVTVTGSTHVWADHNTFSDGNNVDASQPLYFGRPYQVHDGALDVIRASDLVTISYNVFQEHDKTMLIGSSNTVGADVGKLRVTVHHNKFANVGQRVPRVRFGQVDVYNNYYYLTDEDAYSYSWGVGVYSAIYAENNFLLRSADLALDDFVYDWGGTAMTEIGTLTRVGTGPVEPVSLLGEYNATHDPDLGTDAGWTPVLRPGSVTPAAQVPAVVNAQAGAGKV</sequence>
<evidence type="ECO:0000256" key="1">
    <source>
        <dbReference type="ARBA" id="ARBA00023239"/>
    </source>
</evidence>
<dbReference type="InterPro" id="IPR002022">
    <property type="entry name" value="Pec_lyase"/>
</dbReference>
<protein>
    <submittedName>
        <fullName evidence="5">Pectate lyase</fullName>
    </submittedName>
</protein>
<dbReference type="EMBL" id="JADQTO010000006">
    <property type="protein sequence ID" value="MBG0562917.1"/>
    <property type="molecule type" value="Genomic_DNA"/>
</dbReference>
<keyword evidence="2" id="KW-0964">Secreted</keyword>
<dbReference type="PANTHER" id="PTHR31683">
    <property type="entry name" value="PECTATE LYASE 18-RELATED"/>
    <property type="match status" value="1"/>
</dbReference>
<dbReference type="SUPFAM" id="SSF51126">
    <property type="entry name" value="Pectin lyase-like"/>
    <property type="match status" value="1"/>
</dbReference>
<keyword evidence="2" id="KW-0119">Carbohydrate metabolism</keyword>
<dbReference type="SMART" id="SM00656">
    <property type="entry name" value="Amb_all"/>
    <property type="match status" value="1"/>
</dbReference>
<keyword evidence="1 2" id="KW-0456">Lyase</keyword>
<dbReference type="GO" id="GO:0005576">
    <property type="term" value="C:extracellular region"/>
    <property type="evidence" value="ECO:0007669"/>
    <property type="project" value="UniProtKB-SubCell"/>
</dbReference>
<keyword evidence="2" id="KW-0624">Polysaccharide degradation</keyword>
<organism evidence="5 6">
    <name type="scientific">Actinoplanes aureus</name>
    <dbReference type="NCBI Taxonomy" id="2792083"/>
    <lineage>
        <taxon>Bacteria</taxon>
        <taxon>Bacillati</taxon>
        <taxon>Actinomycetota</taxon>
        <taxon>Actinomycetes</taxon>
        <taxon>Micromonosporales</taxon>
        <taxon>Micromonosporaceae</taxon>
        <taxon>Actinoplanes</taxon>
    </lineage>
</organism>
<comment type="subcellular location">
    <subcellularLocation>
        <location evidence="2">Secreted</location>
    </subcellularLocation>
</comment>
<evidence type="ECO:0000313" key="6">
    <source>
        <dbReference type="Proteomes" id="UP000598146"/>
    </source>
</evidence>
<keyword evidence="3" id="KW-0732">Signal</keyword>
<keyword evidence="6" id="KW-1185">Reference proteome</keyword>
<dbReference type="GO" id="GO:0030570">
    <property type="term" value="F:pectate lyase activity"/>
    <property type="evidence" value="ECO:0007669"/>
    <property type="project" value="InterPro"/>
</dbReference>
<dbReference type="InterPro" id="IPR011050">
    <property type="entry name" value="Pectin_lyase_fold/virulence"/>
</dbReference>
<gene>
    <name evidence="5" type="ORF">I4J89_15790</name>
</gene>
<evidence type="ECO:0000256" key="2">
    <source>
        <dbReference type="RuleBase" id="RU361173"/>
    </source>
</evidence>
<dbReference type="Pfam" id="PF00544">
    <property type="entry name" value="Pectate_lyase_4"/>
    <property type="match status" value="2"/>
</dbReference>
<proteinExistence type="inferred from homology"/>
<dbReference type="PANTHER" id="PTHR31683:SF18">
    <property type="entry name" value="PECTATE LYASE 21-RELATED"/>
    <property type="match status" value="1"/>
</dbReference>
<feature type="domain" description="Pectate lyase" evidence="4">
    <location>
        <begin position="106"/>
        <end position="357"/>
    </location>
</feature>
<accession>A0A931FXP3</accession>
<dbReference type="GO" id="GO:0000272">
    <property type="term" value="P:polysaccharide catabolic process"/>
    <property type="evidence" value="ECO:0007669"/>
    <property type="project" value="UniProtKB-KW"/>
</dbReference>
<dbReference type="RefSeq" id="WP_196414701.1">
    <property type="nucleotide sequence ID" value="NZ_JADQTO010000006.1"/>
</dbReference>
<evidence type="ECO:0000313" key="5">
    <source>
        <dbReference type="EMBL" id="MBG0562917.1"/>
    </source>
</evidence>
<reference evidence="5" key="1">
    <citation type="submission" date="2020-11" db="EMBL/GenBank/DDBJ databases">
        <title>Isolation and identification of active actinomycetes.</title>
        <authorList>
            <person name="Sun X."/>
        </authorList>
    </citation>
    <scope>NUCLEOTIDE SEQUENCE</scope>
    <source>
        <strain evidence="5">NEAU-A11</strain>
    </source>
</reference>
<evidence type="ECO:0000256" key="3">
    <source>
        <dbReference type="SAM" id="SignalP"/>
    </source>
</evidence>
<feature type="chain" id="PRO_5036909603" evidence="3">
    <location>
        <begin position="27"/>
        <end position="436"/>
    </location>
</feature>
<dbReference type="Proteomes" id="UP000598146">
    <property type="component" value="Unassembled WGS sequence"/>
</dbReference>